<accession>A0A1H3S214</accession>
<sequence length="122" mass="13765">MWESDASEYEAVQTAELALLSSAVRGDTERVASLLSADFAEIGRSGRRWTRSETVAALQNESPRDAPATSEWMFNRLSPEFVLVTYRVHGVDHDSRHSSLWEIHGPRIRFHQGTIIPTDRPS</sequence>
<organism evidence="2 3">
    <name type="scientific">Herbiconiux ginsengi</name>
    <dbReference type="NCBI Taxonomy" id="381665"/>
    <lineage>
        <taxon>Bacteria</taxon>
        <taxon>Bacillati</taxon>
        <taxon>Actinomycetota</taxon>
        <taxon>Actinomycetes</taxon>
        <taxon>Micrococcales</taxon>
        <taxon>Microbacteriaceae</taxon>
        <taxon>Herbiconiux</taxon>
    </lineage>
</organism>
<evidence type="ECO:0000259" key="1">
    <source>
        <dbReference type="Pfam" id="PF14534"/>
    </source>
</evidence>
<dbReference type="Gene3D" id="3.10.450.50">
    <property type="match status" value="1"/>
</dbReference>
<dbReference type="EMBL" id="FNPZ01000003">
    <property type="protein sequence ID" value="SDZ32103.1"/>
    <property type="molecule type" value="Genomic_DNA"/>
</dbReference>
<dbReference type="STRING" id="381665.SAMN05216554_3255"/>
<dbReference type="Proteomes" id="UP000198891">
    <property type="component" value="Unassembled WGS sequence"/>
</dbReference>
<proteinExistence type="predicted"/>
<dbReference type="InterPro" id="IPR032710">
    <property type="entry name" value="NTF2-like_dom_sf"/>
</dbReference>
<gene>
    <name evidence="2" type="ORF">SAMN05216554_3255</name>
</gene>
<dbReference type="RefSeq" id="WP_175494305.1">
    <property type="nucleotide sequence ID" value="NZ_FNPZ01000003.1"/>
</dbReference>
<name>A0A1H3S214_9MICO</name>
<evidence type="ECO:0000313" key="3">
    <source>
        <dbReference type="Proteomes" id="UP000198891"/>
    </source>
</evidence>
<dbReference type="SUPFAM" id="SSF54427">
    <property type="entry name" value="NTF2-like"/>
    <property type="match status" value="1"/>
</dbReference>
<dbReference type="InterPro" id="IPR027843">
    <property type="entry name" value="DUF4440"/>
</dbReference>
<dbReference type="Pfam" id="PF14534">
    <property type="entry name" value="DUF4440"/>
    <property type="match status" value="1"/>
</dbReference>
<dbReference type="AlphaFoldDB" id="A0A1H3S214"/>
<protein>
    <submittedName>
        <fullName evidence="2">Ribonuclease HI</fullName>
    </submittedName>
</protein>
<reference evidence="2 3" key="1">
    <citation type="submission" date="2016-10" db="EMBL/GenBank/DDBJ databases">
        <authorList>
            <person name="de Groot N.N."/>
        </authorList>
    </citation>
    <scope>NUCLEOTIDE SEQUENCE [LARGE SCALE GENOMIC DNA]</scope>
    <source>
        <strain evidence="2 3">CGMCC 4.3491</strain>
    </source>
</reference>
<evidence type="ECO:0000313" key="2">
    <source>
        <dbReference type="EMBL" id="SDZ32103.1"/>
    </source>
</evidence>
<feature type="domain" description="DUF4440" evidence="1">
    <location>
        <begin position="13"/>
        <end position="90"/>
    </location>
</feature>
<keyword evidence="3" id="KW-1185">Reference proteome</keyword>